<proteinExistence type="predicted"/>
<dbReference type="EMBL" id="QJKJ01007491">
    <property type="protein sequence ID" value="RDX83006.1"/>
    <property type="molecule type" value="Genomic_DNA"/>
</dbReference>
<feature type="non-terminal residue" evidence="2">
    <location>
        <position position="1"/>
    </location>
</feature>
<feature type="domain" description="Transposase (putative) gypsy type" evidence="1">
    <location>
        <begin position="6"/>
        <end position="65"/>
    </location>
</feature>
<evidence type="ECO:0000313" key="2">
    <source>
        <dbReference type="EMBL" id="RDX83006.1"/>
    </source>
</evidence>
<accession>A0A371FXG9</accession>
<name>A0A371FXG9_MUCPR</name>
<dbReference type="Pfam" id="PF04195">
    <property type="entry name" value="Transposase_28"/>
    <property type="match status" value="1"/>
</dbReference>
<reference evidence="2" key="1">
    <citation type="submission" date="2018-05" db="EMBL/GenBank/DDBJ databases">
        <title>Draft genome of Mucuna pruriens seed.</title>
        <authorList>
            <person name="Nnadi N.E."/>
            <person name="Vos R."/>
            <person name="Hasami M.H."/>
            <person name="Devisetty U.K."/>
            <person name="Aguiy J.C."/>
        </authorList>
    </citation>
    <scope>NUCLEOTIDE SEQUENCE [LARGE SCALE GENOMIC DNA]</scope>
    <source>
        <strain evidence="2">JCA_2017</strain>
    </source>
</reference>
<evidence type="ECO:0000259" key="1">
    <source>
        <dbReference type="Pfam" id="PF04195"/>
    </source>
</evidence>
<comment type="caution">
    <text evidence="2">The sequence shown here is derived from an EMBL/GenBank/DDBJ whole genome shotgun (WGS) entry which is preliminary data.</text>
</comment>
<dbReference type="Proteomes" id="UP000257109">
    <property type="component" value="Unassembled WGS sequence"/>
</dbReference>
<dbReference type="InterPro" id="IPR007321">
    <property type="entry name" value="Transposase_28"/>
</dbReference>
<keyword evidence="3" id="KW-1185">Reference proteome</keyword>
<protein>
    <recommendedName>
        <fullName evidence="1">Transposase (putative) gypsy type domain-containing protein</fullName>
    </recommendedName>
</protein>
<dbReference type="AlphaFoldDB" id="A0A371FXG9"/>
<gene>
    <name evidence="2" type="ORF">CR513_36132</name>
</gene>
<dbReference type="OrthoDB" id="671678at2759"/>
<evidence type="ECO:0000313" key="3">
    <source>
        <dbReference type="Proteomes" id="UP000257109"/>
    </source>
</evidence>
<organism evidence="2 3">
    <name type="scientific">Mucuna pruriens</name>
    <name type="common">Velvet bean</name>
    <name type="synonym">Dolichos pruriens</name>
    <dbReference type="NCBI Taxonomy" id="157652"/>
    <lineage>
        <taxon>Eukaryota</taxon>
        <taxon>Viridiplantae</taxon>
        <taxon>Streptophyta</taxon>
        <taxon>Embryophyta</taxon>
        <taxon>Tracheophyta</taxon>
        <taxon>Spermatophyta</taxon>
        <taxon>Magnoliopsida</taxon>
        <taxon>eudicotyledons</taxon>
        <taxon>Gunneridae</taxon>
        <taxon>Pentapetalae</taxon>
        <taxon>rosids</taxon>
        <taxon>fabids</taxon>
        <taxon>Fabales</taxon>
        <taxon>Fabaceae</taxon>
        <taxon>Papilionoideae</taxon>
        <taxon>50 kb inversion clade</taxon>
        <taxon>NPAAA clade</taxon>
        <taxon>indigoferoid/millettioid clade</taxon>
        <taxon>Phaseoleae</taxon>
        <taxon>Mucuna</taxon>
    </lineage>
</organism>
<sequence>MYETTFKDLGVSLPFDCFAIDVLKILGVAPSQLHPNNWVSMQAFLVICQALALIPSTSLFLSHYTLGLAKAQAGSPWPYSPREAYSTPKRPLTRVYALCGASFAFVSKPLPLYWRLPSKFKGLSRGQLTSEEQASLYLLEELPRGMSCRELVAISFTSQPLQNLKGDILAAQASKARASSLAPTSHGASNSKDVVVVATKKVASKEVGAEKVPACPSQADPALSAMRKAPAT</sequence>